<evidence type="ECO:0000256" key="1">
    <source>
        <dbReference type="SAM" id="Phobius"/>
    </source>
</evidence>
<feature type="transmembrane region" description="Helical" evidence="1">
    <location>
        <begin position="181"/>
        <end position="201"/>
    </location>
</feature>
<feature type="transmembrane region" description="Helical" evidence="1">
    <location>
        <begin position="250"/>
        <end position="268"/>
    </location>
</feature>
<dbReference type="AlphaFoldDB" id="A0A0D2Q2W5"/>
<keyword evidence="1" id="KW-1133">Transmembrane helix</keyword>
<dbReference type="Proteomes" id="UP000054270">
    <property type="component" value="Unassembled WGS sequence"/>
</dbReference>
<dbReference type="OrthoDB" id="3046318at2759"/>
<proteinExistence type="predicted"/>
<protein>
    <recommendedName>
        <fullName evidence="4">G-protein coupled receptors family 1 profile domain-containing protein</fullName>
    </recommendedName>
</protein>
<dbReference type="OMA" id="TWIIYSV"/>
<feature type="transmembrane region" description="Helical" evidence="1">
    <location>
        <begin position="88"/>
        <end position="110"/>
    </location>
</feature>
<organism evidence="2 3">
    <name type="scientific">Hypholoma sublateritium (strain FD-334 SS-4)</name>
    <dbReference type="NCBI Taxonomy" id="945553"/>
    <lineage>
        <taxon>Eukaryota</taxon>
        <taxon>Fungi</taxon>
        <taxon>Dikarya</taxon>
        <taxon>Basidiomycota</taxon>
        <taxon>Agaricomycotina</taxon>
        <taxon>Agaricomycetes</taxon>
        <taxon>Agaricomycetidae</taxon>
        <taxon>Agaricales</taxon>
        <taxon>Agaricineae</taxon>
        <taxon>Strophariaceae</taxon>
        <taxon>Hypholoma</taxon>
    </lineage>
</organism>
<name>A0A0D2Q2W5_HYPSF</name>
<keyword evidence="3" id="KW-1185">Reference proteome</keyword>
<feature type="transmembrane region" description="Helical" evidence="1">
    <location>
        <begin position="222"/>
        <end position="244"/>
    </location>
</feature>
<keyword evidence="1" id="KW-0472">Membrane</keyword>
<evidence type="ECO:0000313" key="3">
    <source>
        <dbReference type="Proteomes" id="UP000054270"/>
    </source>
</evidence>
<evidence type="ECO:0000313" key="2">
    <source>
        <dbReference type="EMBL" id="KJA25895.1"/>
    </source>
</evidence>
<dbReference type="STRING" id="945553.A0A0D2Q2W5"/>
<feature type="transmembrane region" description="Helical" evidence="1">
    <location>
        <begin position="24"/>
        <end position="47"/>
    </location>
</feature>
<sequence length="321" mass="35525">MVVLYGLSLSHQWPQPDLSPFRSAYLGLHISGGFVGLPILILTLLLCDEIPRQPDLINFCISWVIFSISYTLLLLSGKTANPPHVLCFMQAAMLQAVTPMAATATFLLVFKIWRTFRDPYGHNAATSAQIITLSLPYIVFVVLLLASIAVQLRVPSSLNFNNKVYCTTTGTSLRRYTIPTFSIISAILIVGFEIAISISYYRSRQRIITSFPLAHRHTSLGLIVRLGIFNVYLFVTLGASITFLSGHAHPWAYLIQAALPLTAFVLFASQKRRSKAAVDPGCNLQALQHTRRPSEGTDYTPIHGRDVAMSPRSVAKSNVFK</sequence>
<feature type="transmembrane region" description="Helical" evidence="1">
    <location>
        <begin position="130"/>
        <end position="152"/>
    </location>
</feature>
<reference evidence="3" key="1">
    <citation type="submission" date="2014-04" db="EMBL/GenBank/DDBJ databases">
        <title>Evolutionary Origins and Diversification of the Mycorrhizal Mutualists.</title>
        <authorList>
            <consortium name="DOE Joint Genome Institute"/>
            <consortium name="Mycorrhizal Genomics Consortium"/>
            <person name="Kohler A."/>
            <person name="Kuo A."/>
            <person name="Nagy L.G."/>
            <person name="Floudas D."/>
            <person name="Copeland A."/>
            <person name="Barry K.W."/>
            <person name="Cichocki N."/>
            <person name="Veneault-Fourrey C."/>
            <person name="LaButti K."/>
            <person name="Lindquist E.A."/>
            <person name="Lipzen A."/>
            <person name="Lundell T."/>
            <person name="Morin E."/>
            <person name="Murat C."/>
            <person name="Riley R."/>
            <person name="Ohm R."/>
            <person name="Sun H."/>
            <person name="Tunlid A."/>
            <person name="Henrissat B."/>
            <person name="Grigoriev I.V."/>
            <person name="Hibbett D.S."/>
            <person name="Martin F."/>
        </authorList>
    </citation>
    <scope>NUCLEOTIDE SEQUENCE [LARGE SCALE GENOMIC DNA]</scope>
    <source>
        <strain evidence="3">FD-334 SS-4</strain>
    </source>
</reference>
<accession>A0A0D2Q2W5</accession>
<feature type="transmembrane region" description="Helical" evidence="1">
    <location>
        <begin position="56"/>
        <end position="76"/>
    </location>
</feature>
<dbReference type="EMBL" id="KN817530">
    <property type="protein sequence ID" value="KJA25895.1"/>
    <property type="molecule type" value="Genomic_DNA"/>
</dbReference>
<keyword evidence="1" id="KW-0812">Transmembrane</keyword>
<gene>
    <name evidence="2" type="ORF">HYPSUDRAFT_389166</name>
</gene>
<evidence type="ECO:0008006" key="4">
    <source>
        <dbReference type="Google" id="ProtNLM"/>
    </source>
</evidence>